<evidence type="ECO:0000256" key="1">
    <source>
        <dbReference type="SAM" id="Phobius"/>
    </source>
</evidence>
<keyword evidence="1" id="KW-0472">Membrane</keyword>
<comment type="caution">
    <text evidence="2">The sequence shown here is derived from an EMBL/GenBank/DDBJ whole genome shotgun (WGS) entry which is preliminary data.</text>
</comment>
<evidence type="ECO:0000313" key="2">
    <source>
        <dbReference type="EMBL" id="CAI5448229.1"/>
    </source>
</evidence>
<accession>A0A9P1IPY0</accession>
<keyword evidence="3" id="KW-1185">Reference proteome</keyword>
<reference evidence="2" key="1">
    <citation type="submission" date="2022-11" db="EMBL/GenBank/DDBJ databases">
        <authorList>
            <person name="Kikuchi T."/>
        </authorList>
    </citation>
    <scope>NUCLEOTIDE SEQUENCE</scope>
    <source>
        <strain evidence="2">PS1010</strain>
    </source>
</reference>
<organism evidence="2 3">
    <name type="scientific">Caenorhabditis angaria</name>
    <dbReference type="NCBI Taxonomy" id="860376"/>
    <lineage>
        <taxon>Eukaryota</taxon>
        <taxon>Metazoa</taxon>
        <taxon>Ecdysozoa</taxon>
        <taxon>Nematoda</taxon>
        <taxon>Chromadorea</taxon>
        <taxon>Rhabditida</taxon>
        <taxon>Rhabditina</taxon>
        <taxon>Rhabditomorpha</taxon>
        <taxon>Rhabditoidea</taxon>
        <taxon>Rhabditidae</taxon>
        <taxon>Peloderinae</taxon>
        <taxon>Caenorhabditis</taxon>
    </lineage>
</organism>
<feature type="transmembrane region" description="Helical" evidence="1">
    <location>
        <begin position="59"/>
        <end position="82"/>
    </location>
</feature>
<dbReference type="AlphaFoldDB" id="A0A9P1IPY0"/>
<evidence type="ECO:0000313" key="3">
    <source>
        <dbReference type="Proteomes" id="UP001152747"/>
    </source>
</evidence>
<protein>
    <submittedName>
        <fullName evidence="2">Uncharacterized protein</fullName>
    </submittedName>
</protein>
<proteinExistence type="predicted"/>
<dbReference type="EMBL" id="CANHGI010000004">
    <property type="protein sequence ID" value="CAI5448229.1"/>
    <property type="molecule type" value="Genomic_DNA"/>
</dbReference>
<name>A0A9P1IPY0_9PELO</name>
<sequence>MFYEENHRIDNKNVIHDLRRPYSSVAERWSCKPKILQDIHSRIVRKFDRELENVWPNLYLIWPPYLMVFLVFCFGLILRFGIESISVRFPYKRPKSKSTRRFFGGSENLFEESDILEYLDKQLEYASGSFKFQ</sequence>
<keyword evidence="1" id="KW-0812">Transmembrane</keyword>
<keyword evidence="1" id="KW-1133">Transmembrane helix</keyword>
<dbReference type="Proteomes" id="UP001152747">
    <property type="component" value="Unassembled WGS sequence"/>
</dbReference>
<gene>
    <name evidence="2" type="ORF">CAMP_LOCUS10866</name>
</gene>